<proteinExistence type="predicted"/>
<accession>A0A6J8EBP2</accession>
<name>A0A6J8EBP2_MYTCO</name>
<feature type="compositionally biased region" description="Basic and acidic residues" evidence="1">
    <location>
        <begin position="23"/>
        <end position="40"/>
    </location>
</feature>
<reference evidence="2 3" key="1">
    <citation type="submission" date="2020-06" db="EMBL/GenBank/DDBJ databases">
        <authorList>
            <person name="Li R."/>
            <person name="Bekaert M."/>
        </authorList>
    </citation>
    <scope>NUCLEOTIDE SEQUENCE [LARGE SCALE GENOMIC DNA]</scope>
    <source>
        <strain evidence="3">wild</strain>
    </source>
</reference>
<sequence length="161" mass="18552">MRRSREIRRQQEIQHQQPAVVHTPEREQFDDTEEKPVTAQEEHSVRSVLVQRDSTCPIKGCVNVNRKLRQHIVKTHLSELFDFNTGEPGTYEFHLRQRYVAGQMAKWIVGPNGTLSKSVRLRPCVTWLGGAIYLDFTCTLRNCSTDHLLEGGVEFAPIPDR</sequence>
<feature type="region of interest" description="Disordered" evidence="1">
    <location>
        <begin position="1"/>
        <end position="40"/>
    </location>
</feature>
<dbReference type="EMBL" id="CACVKT020008787">
    <property type="protein sequence ID" value="CAC5417678.1"/>
    <property type="molecule type" value="Genomic_DNA"/>
</dbReference>
<dbReference type="AlphaFoldDB" id="A0A6J8EBP2"/>
<evidence type="ECO:0000313" key="3">
    <source>
        <dbReference type="Proteomes" id="UP000507470"/>
    </source>
</evidence>
<gene>
    <name evidence="2" type="ORF">MCOR_50167</name>
</gene>
<evidence type="ECO:0000313" key="2">
    <source>
        <dbReference type="EMBL" id="CAC5417678.1"/>
    </source>
</evidence>
<keyword evidence="3" id="KW-1185">Reference proteome</keyword>
<protein>
    <submittedName>
        <fullName evidence="2">Uncharacterized protein</fullName>
    </submittedName>
</protein>
<dbReference type="Proteomes" id="UP000507470">
    <property type="component" value="Unassembled WGS sequence"/>
</dbReference>
<organism evidence="2 3">
    <name type="scientific">Mytilus coruscus</name>
    <name type="common">Sea mussel</name>
    <dbReference type="NCBI Taxonomy" id="42192"/>
    <lineage>
        <taxon>Eukaryota</taxon>
        <taxon>Metazoa</taxon>
        <taxon>Spiralia</taxon>
        <taxon>Lophotrochozoa</taxon>
        <taxon>Mollusca</taxon>
        <taxon>Bivalvia</taxon>
        <taxon>Autobranchia</taxon>
        <taxon>Pteriomorphia</taxon>
        <taxon>Mytilida</taxon>
        <taxon>Mytiloidea</taxon>
        <taxon>Mytilidae</taxon>
        <taxon>Mytilinae</taxon>
        <taxon>Mytilus</taxon>
    </lineage>
</organism>
<evidence type="ECO:0000256" key="1">
    <source>
        <dbReference type="SAM" id="MobiDB-lite"/>
    </source>
</evidence>